<evidence type="ECO:0000256" key="4">
    <source>
        <dbReference type="ARBA" id="ARBA00023284"/>
    </source>
</evidence>
<sequence>MRFFRWPACLAALLLACAVHAAPLPVKGQAVSLPALAAAAQVPAKALEGKVVVLAWFATWCPFCMHEAPQLQRLYTANAQRLLVIGVNIEHGDREQAAKVKQWTARFGWKFPVLLDAGALENVIGKPKGLPALVVLGRDGTVHQVESGEMLDEDVDDIAAFARGALP</sequence>
<evidence type="ECO:0000313" key="8">
    <source>
        <dbReference type="Proteomes" id="UP001204621"/>
    </source>
</evidence>
<dbReference type="EMBL" id="JANUGU010000007">
    <property type="protein sequence ID" value="MCS0660118.1"/>
    <property type="molecule type" value="Genomic_DNA"/>
</dbReference>
<accession>A0ABT2D1L0</accession>
<dbReference type="PANTHER" id="PTHR42852">
    <property type="entry name" value="THIOL:DISULFIDE INTERCHANGE PROTEIN DSBE"/>
    <property type="match status" value="1"/>
</dbReference>
<name>A0ABT2D1L0_9BURK</name>
<reference evidence="7 8" key="1">
    <citation type="submission" date="2022-08" db="EMBL/GenBank/DDBJ databases">
        <title>Reclassification of Massilia species as members of the genera Telluria, Duganella, Pseudoduganella, Mokoshia gen. nov. and Zemynaea gen. nov. using orthogonal and non-orthogonal genome-based approaches.</title>
        <authorList>
            <person name="Bowman J.P."/>
        </authorList>
    </citation>
    <scope>NUCLEOTIDE SEQUENCE [LARGE SCALE GENOMIC DNA]</scope>
    <source>
        <strain evidence="7 8">JCM 31606</strain>
    </source>
</reference>
<feature type="chain" id="PRO_5045406103" evidence="5">
    <location>
        <begin position="22"/>
        <end position="167"/>
    </location>
</feature>
<evidence type="ECO:0000256" key="1">
    <source>
        <dbReference type="ARBA" id="ARBA00004196"/>
    </source>
</evidence>
<dbReference type="Gene3D" id="3.40.30.10">
    <property type="entry name" value="Glutaredoxin"/>
    <property type="match status" value="1"/>
</dbReference>
<proteinExistence type="predicted"/>
<keyword evidence="5" id="KW-0732">Signal</keyword>
<dbReference type="RefSeq" id="WP_258813308.1">
    <property type="nucleotide sequence ID" value="NZ_JANUGU010000007.1"/>
</dbReference>
<dbReference type="PANTHER" id="PTHR42852:SF6">
    <property type="entry name" value="THIOL:DISULFIDE INTERCHANGE PROTEIN DSBE"/>
    <property type="match status" value="1"/>
</dbReference>
<dbReference type="InterPro" id="IPR050553">
    <property type="entry name" value="Thioredoxin_ResA/DsbE_sf"/>
</dbReference>
<comment type="subcellular location">
    <subcellularLocation>
        <location evidence="1">Cell envelope</location>
    </subcellularLocation>
</comment>
<dbReference type="Pfam" id="PF08534">
    <property type="entry name" value="Redoxin"/>
    <property type="match status" value="1"/>
</dbReference>
<keyword evidence="4" id="KW-0676">Redox-active center</keyword>
<protein>
    <submittedName>
        <fullName evidence="7">TlpA family protein disulfide reductase</fullName>
    </submittedName>
</protein>
<keyword evidence="2" id="KW-0201">Cytochrome c-type biogenesis</keyword>
<organism evidence="7 8">
    <name type="scientific">Massilia terrae</name>
    <dbReference type="NCBI Taxonomy" id="1811224"/>
    <lineage>
        <taxon>Bacteria</taxon>
        <taxon>Pseudomonadati</taxon>
        <taxon>Pseudomonadota</taxon>
        <taxon>Betaproteobacteria</taxon>
        <taxon>Burkholderiales</taxon>
        <taxon>Oxalobacteraceae</taxon>
        <taxon>Telluria group</taxon>
        <taxon>Massilia</taxon>
    </lineage>
</organism>
<keyword evidence="3" id="KW-1015">Disulfide bond</keyword>
<evidence type="ECO:0000256" key="3">
    <source>
        <dbReference type="ARBA" id="ARBA00023157"/>
    </source>
</evidence>
<dbReference type="SUPFAM" id="SSF52833">
    <property type="entry name" value="Thioredoxin-like"/>
    <property type="match status" value="1"/>
</dbReference>
<gene>
    <name evidence="7" type="ORF">NX778_18765</name>
</gene>
<feature type="signal peptide" evidence="5">
    <location>
        <begin position="1"/>
        <end position="21"/>
    </location>
</feature>
<evidence type="ECO:0000256" key="2">
    <source>
        <dbReference type="ARBA" id="ARBA00022748"/>
    </source>
</evidence>
<dbReference type="InterPro" id="IPR036249">
    <property type="entry name" value="Thioredoxin-like_sf"/>
</dbReference>
<evidence type="ECO:0000259" key="6">
    <source>
        <dbReference type="PROSITE" id="PS51352"/>
    </source>
</evidence>
<dbReference type="Proteomes" id="UP001204621">
    <property type="component" value="Unassembled WGS sequence"/>
</dbReference>
<dbReference type="CDD" id="cd02966">
    <property type="entry name" value="TlpA_like_family"/>
    <property type="match status" value="1"/>
</dbReference>
<dbReference type="PROSITE" id="PS51352">
    <property type="entry name" value="THIOREDOXIN_2"/>
    <property type="match status" value="1"/>
</dbReference>
<dbReference type="InterPro" id="IPR013766">
    <property type="entry name" value="Thioredoxin_domain"/>
</dbReference>
<comment type="caution">
    <text evidence="7">The sequence shown here is derived from an EMBL/GenBank/DDBJ whole genome shotgun (WGS) entry which is preliminary data.</text>
</comment>
<keyword evidence="8" id="KW-1185">Reference proteome</keyword>
<feature type="domain" description="Thioredoxin" evidence="6">
    <location>
        <begin position="22"/>
        <end position="167"/>
    </location>
</feature>
<evidence type="ECO:0000256" key="5">
    <source>
        <dbReference type="SAM" id="SignalP"/>
    </source>
</evidence>
<evidence type="ECO:0000313" key="7">
    <source>
        <dbReference type="EMBL" id="MCS0660118.1"/>
    </source>
</evidence>
<dbReference type="PROSITE" id="PS51257">
    <property type="entry name" value="PROKAR_LIPOPROTEIN"/>
    <property type="match status" value="1"/>
</dbReference>
<dbReference type="InterPro" id="IPR013740">
    <property type="entry name" value="Redoxin"/>
</dbReference>